<gene>
    <name evidence="1" type="ORF">LuPra_00781</name>
</gene>
<evidence type="ECO:0000313" key="1">
    <source>
        <dbReference type="EMBL" id="AMY07607.1"/>
    </source>
</evidence>
<protein>
    <recommendedName>
        <fullName evidence="3">Antitoxin</fullName>
    </recommendedName>
</protein>
<reference evidence="1 2" key="1">
    <citation type="journal article" date="2016" name="Genome Announc.">
        <title>First Complete Genome Sequence of a Subdivision 6 Acidobacterium Strain.</title>
        <authorList>
            <person name="Huang S."/>
            <person name="Vieira S."/>
            <person name="Bunk B."/>
            <person name="Riedel T."/>
            <person name="Sproer C."/>
            <person name="Overmann J."/>
        </authorList>
    </citation>
    <scope>NUCLEOTIDE SEQUENCE [LARGE SCALE GENOMIC DNA]</scope>
    <source>
        <strain evidence="2">DSM 100886 HEG_-6_39</strain>
    </source>
</reference>
<reference evidence="2" key="2">
    <citation type="submission" date="2016-04" db="EMBL/GenBank/DDBJ databases">
        <title>First Complete Genome Sequence of a Subdivision 6 Acidobacterium.</title>
        <authorList>
            <person name="Huang S."/>
            <person name="Vieira S."/>
            <person name="Bunk B."/>
            <person name="Riedel T."/>
            <person name="Sproeer C."/>
            <person name="Overmann J."/>
        </authorList>
    </citation>
    <scope>NUCLEOTIDE SEQUENCE [LARGE SCALE GENOMIC DNA]</scope>
    <source>
        <strain evidence="2">DSM 100886 HEG_-6_39</strain>
    </source>
</reference>
<dbReference type="KEGG" id="abac:LuPra_00781"/>
<organism evidence="1 2">
    <name type="scientific">Luteitalea pratensis</name>
    <dbReference type="NCBI Taxonomy" id="1855912"/>
    <lineage>
        <taxon>Bacteria</taxon>
        <taxon>Pseudomonadati</taxon>
        <taxon>Acidobacteriota</taxon>
        <taxon>Vicinamibacteria</taxon>
        <taxon>Vicinamibacterales</taxon>
        <taxon>Vicinamibacteraceae</taxon>
        <taxon>Luteitalea</taxon>
    </lineage>
</organism>
<dbReference type="RefSeq" id="WP_234800710.1">
    <property type="nucleotide sequence ID" value="NZ_CP015136.1"/>
</dbReference>
<evidence type="ECO:0008006" key="3">
    <source>
        <dbReference type="Google" id="ProtNLM"/>
    </source>
</evidence>
<dbReference type="AlphaFoldDB" id="A0A143PGB9"/>
<accession>A0A143PGB9</accession>
<dbReference type="EMBL" id="CP015136">
    <property type="protein sequence ID" value="AMY07607.1"/>
    <property type="molecule type" value="Genomic_DNA"/>
</dbReference>
<dbReference type="Proteomes" id="UP000076079">
    <property type="component" value="Chromosome"/>
</dbReference>
<keyword evidence="2" id="KW-1185">Reference proteome</keyword>
<proteinExistence type="predicted"/>
<dbReference type="STRING" id="1855912.LuPra_00781"/>
<name>A0A143PGB9_LUTPR</name>
<evidence type="ECO:0000313" key="2">
    <source>
        <dbReference type="Proteomes" id="UP000076079"/>
    </source>
</evidence>
<sequence>MQVLLEDDEFDEIRRVAKRQRMTVAEWVRQALRRARRDEPAVDAHKKLAAVRAAARGDYPTADIDRMLQEVEGGYLGGHDA</sequence>